<evidence type="ECO:0000313" key="3">
    <source>
        <dbReference type="EMBL" id="CEK64308.1"/>
    </source>
</evidence>
<protein>
    <submittedName>
        <fullName evidence="2">Uncharacterized protein</fullName>
    </submittedName>
</protein>
<dbReference type="EMBL" id="HACG01017443">
    <property type="protein sequence ID" value="CEK64308.1"/>
    <property type="molecule type" value="Transcribed_RNA"/>
</dbReference>
<organism evidence="2">
    <name type="scientific">Arion vulgaris</name>
    <dbReference type="NCBI Taxonomy" id="1028688"/>
    <lineage>
        <taxon>Eukaryota</taxon>
        <taxon>Metazoa</taxon>
        <taxon>Spiralia</taxon>
        <taxon>Lophotrochozoa</taxon>
        <taxon>Mollusca</taxon>
        <taxon>Gastropoda</taxon>
        <taxon>Heterobranchia</taxon>
        <taxon>Euthyneura</taxon>
        <taxon>Panpulmonata</taxon>
        <taxon>Eupulmonata</taxon>
        <taxon>Stylommatophora</taxon>
        <taxon>Helicina</taxon>
        <taxon>Arionoidea</taxon>
        <taxon>Arionidae</taxon>
        <taxon>Arion</taxon>
    </lineage>
</organism>
<dbReference type="AlphaFoldDB" id="A0A0B6Z7D7"/>
<gene>
    <name evidence="2" type="primary">ORF51349</name>
    <name evidence="3" type="synonym">ORF51350</name>
</gene>
<feature type="signal peptide" evidence="1">
    <location>
        <begin position="1"/>
        <end position="20"/>
    </location>
</feature>
<feature type="non-terminal residue" evidence="2">
    <location>
        <position position="89"/>
    </location>
</feature>
<name>A0A0B6Z7D7_9EUPU</name>
<proteinExistence type="predicted"/>
<reference evidence="2" key="1">
    <citation type="submission" date="2014-12" db="EMBL/GenBank/DDBJ databases">
        <title>Insight into the proteome of Arion vulgaris.</title>
        <authorList>
            <person name="Aradska J."/>
            <person name="Bulat T."/>
            <person name="Smidak R."/>
            <person name="Sarate P."/>
            <person name="Gangsoo J."/>
            <person name="Sialana F."/>
            <person name="Bilban M."/>
            <person name="Lubec G."/>
        </authorList>
    </citation>
    <scope>NUCLEOTIDE SEQUENCE</scope>
    <source>
        <tissue evidence="2">Skin</tissue>
    </source>
</reference>
<evidence type="ECO:0000256" key="1">
    <source>
        <dbReference type="SAM" id="SignalP"/>
    </source>
</evidence>
<accession>A0A0B6Z7D7</accession>
<feature type="chain" id="PRO_5007391411" evidence="1">
    <location>
        <begin position="21"/>
        <end position="89"/>
    </location>
</feature>
<evidence type="ECO:0000313" key="2">
    <source>
        <dbReference type="EMBL" id="CEK64307.1"/>
    </source>
</evidence>
<keyword evidence="1" id="KW-0732">Signal</keyword>
<sequence>MAGALLVLVVLAGCSAVATSSSFSYDDVLGYDYDYFDLYPHLGPNPWFTSHCRPFFHRGFEYIHNRRIRFRPCPYLPAVESVPTEKPTI</sequence>
<dbReference type="EMBL" id="HACG01017442">
    <property type="protein sequence ID" value="CEK64307.1"/>
    <property type="molecule type" value="Transcribed_RNA"/>
</dbReference>